<dbReference type="InterPro" id="IPR055290">
    <property type="entry name" value="At3g26010-like"/>
</dbReference>
<dbReference type="STRING" id="888268.A0A1E5VEL8"/>
<evidence type="ECO:0000313" key="1">
    <source>
        <dbReference type="EMBL" id="OEL23580.1"/>
    </source>
</evidence>
<name>A0A1E5VEL8_9POAL</name>
<gene>
    <name evidence="1" type="ORF">BAE44_0015401</name>
</gene>
<protein>
    <recommendedName>
        <fullName evidence="3">F-box associated domain-containing protein</fullName>
    </recommendedName>
</protein>
<dbReference type="PANTHER" id="PTHR35546:SF105">
    <property type="entry name" value="OS05G0139200 PROTEIN"/>
    <property type="match status" value="1"/>
</dbReference>
<dbReference type="AlphaFoldDB" id="A0A1E5VEL8"/>
<accession>A0A1E5VEL8</accession>
<dbReference type="EMBL" id="LWDX02042107">
    <property type="protein sequence ID" value="OEL23580.1"/>
    <property type="molecule type" value="Genomic_DNA"/>
</dbReference>
<sequence>MEESSGKWDAGYVVCNPATEQWTAVPCCDGRRPPASTSDSHTYLAFDPDVSSHFHLLLFWEDEEHGESLMTVHAYSSETTGAWTRS</sequence>
<organism evidence="1 2">
    <name type="scientific">Dichanthelium oligosanthes</name>
    <dbReference type="NCBI Taxonomy" id="888268"/>
    <lineage>
        <taxon>Eukaryota</taxon>
        <taxon>Viridiplantae</taxon>
        <taxon>Streptophyta</taxon>
        <taxon>Embryophyta</taxon>
        <taxon>Tracheophyta</taxon>
        <taxon>Spermatophyta</taxon>
        <taxon>Magnoliopsida</taxon>
        <taxon>Liliopsida</taxon>
        <taxon>Poales</taxon>
        <taxon>Poaceae</taxon>
        <taxon>PACMAD clade</taxon>
        <taxon>Panicoideae</taxon>
        <taxon>Panicodae</taxon>
        <taxon>Paniceae</taxon>
        <taxon>Dichantheliinae</taxon>
        <taxon>Dichanthelium</taxon>
    </lineage>
</organism>
<dbReference type="PANTHER" id="PTHR35546">
    <property type="entry name" value="F-BOX PROTEIN INTERACTION DOMAIN PROTEIN-RELATED"/>
    <property type="match status" value="1"/>
</dbReference>
<dbReference type="OrthoDB" id="738899at2759"/>
<dbReference type="Proteomes" id="UP000095767">
    <property type="component" value="Unassembled WGS sequence"/>
</dbReference>
<evidence type="ECO:0000313" key="2">
    <source>
        <dbReference type="Proteomes" id="UP000095767"/>
    </source>
</evidence>
<proteinExistence type="predicted"/>
<reference evidence="1 2" key="1">
    <citation type="submission" date="2016-09" db="EMBL/GenBank/DDBJ databases">
        <title>The draft genome of Dichanthelium oligosanthes: A C3 panicoid grass species.</title>
        <authorList>
            <person name="Studer A.J."/>
            <person name="Schnable J.C."/>
            <person name="Brutnell T.P."/>
        </authorList>
    </citation>
    <scope>NUCLEOTIDE SEQUENCE [LARGE SCALE GENOMIC DNA]</scope>
    <source>
        <strain evidence="2">cv. Kellogg 1175</strain>
        <tissue evidence="1">Leaf</tissue>
    </source>
</reference>
<comment type="caution">
    <text evidence="1">The sequence shown here is derived from an EMBL/GenBank/DDBJ whole genome shotgun (WGS) entry which is preliminary data.</text>
</comment>
<keyword evidence="2" id="KW-1185">Reference proteome</keyword>
<evidence type="ECO:0008006" key="3">
    <source>
        <dbReference type="Google" id="ProtNLM"/>
    </source>
</evidence>